<feature type="transmembrane region" description="Helical" evidence="1">
    <location>
        <begin position="21"/>
        <end position="42"/>
    </location>
</feature>
<feature type="transmembrane region" description="Helical" evidence="1">
    <location>
        <begin position="176"/>
        <end position="193"/>
    </location>
</feature>
<gene>
    <name evidence="2" type="ORF">QX249_24280</name>
</gene>
<dbReference type="RefSeq" id="WP_311020796.1">
    <property type="nucleotide sequence ID" value="NZ_JAUHGG010000012.1"/>
</dbReference>
<evidence type="ECO:0000313" key="2">
    <source>
        <dbReference type="EMBL" id="MDS1823766.1"/>
    </source>
</evidence>
<reference evidence="2" key="1">
    <citation type="submission" date="2023-06" db="EMBL/GenBank/DDBJ databases">
        <title>Genomic Diversity of Vibrio spp. and Metagenomic Analysis of Pathogens in Florida Gulf Coastal Waters Following Hurricane Ian.</title>
        <authorList>
            <person name="Brumfield K.D."/>
        </authorList>
    </citation>
    <scope>NUCLEOTIDE SEQUENCE</scope>
    <source>
        <strain evidence="2">WBS2B-138</strain>
    </source>
</reference>
<feature type="transmembrane region" description="Helical" evidence="1">
    <location>
        <begin position="108"/>
        <end position="131"/>
    </location>
</feature>
<organism evidence="2 3">
    <name type="scientific">Vibrio parahaemolyticus</name>
    <dbReference type="NCBI Taxonomy" id="670"/>
    <lineage>
        <taxon>Bacteria</taxon>
        <taxon>Pseudomonadati</taxon>
        <taxon>Pseudomonadota</taxon>
        <taxon>Gammaproteobacteria</taxon>
        <taxon>Vibrionales</taxon>
        <taxon>Vibrionaceae</taxon>
        <taxon>Vibrio</taxon>
    </lineage>
</organism>
<dbReference type="Proteomes" id="UP001253193">
    <property type="component" value="Unassembled WGS sequence"/>
</dbReference>
<dbReference type="AlphaFoldDB" id="A0AAW8Q5J4"/>
<keyword evidence="1" id="KW-0812">Transmembrane</keyword>
<name>A0AAW8Q5J4_VIBPH</name>
<protein>
    <submittedName>
        <fullName evidence="2">Uncharacterized protein</fullName>
    </submittedName>
</protein>
<proteinExistence type="predicted"/>
<sequence>MNKSEIFDTQEHKLKSIVLQSAMTAIFSPILIALLCLGLNFFSGSGSLDFSTFYFVAIALVVSSLSDMSDAYSRINGSHALDIIPAARAIKRFKHNTRLPSFGLTKQFCMVALTITVLGDLASGYLTESVIVTSVPSVTYNEFALLIISVAAITVCLLSIIGKPTNHDVTKSNKKVEAGLILSFMIFGALSIHNSHTNFATVKFSNDSVVKEVRVSYLVTSDLLPSELITPTIYGSEKLAIKLLSTLDGNDFSQNPSLSSVIANALLSNATINLAEEVISPPPSHLLSKKGYQERDIESLKYFLSGNYEAYVNSCLEIIKESKGSRTRGSYAVSLLLHLVDGGLLKVQGIDTKFIPEPVGAERKRDITELISIHDFLSSPSTKIVVD</sequence>
<dbReference type="EMBL" id="JAUHGG010000012">
    <property type="protein sequence ID" value="MDS1823766.1"/>
    <property type="molecule type" value="Genomic_DNA"/>
</dbReference>
<evidence type="ECO:0000313" key="3">
    <source>
        <dbReference type="Proteomes" id="UP001253193"/>
    </source>
</evidence>
<evidence type="ECO:0000256" key="1">
    <source>
        <dbReference type="SAM" id="Phobius"/>
    </source>
</evidence>
<comment type="caution">
    <text evidence="2">The sequence shown here is derived from an EMBL/GenBank/DDBJ whole genome shotgun (WGS) entry which is preliminary data.</text>
</comment>
<feature type="transmembrane region" description="Helical" evidence="1">
    <location>
        <begin position="143"/>
        <end position="164"/>
    </location>
</feature>
<keyword evidence="1" id="KW-1133">Transmembrane helix</keyword>
<keyword evidence="1" id="KW-0472">Membrane</keyword>
<accession>A0AAW8Q5J4</accession>